<evidence type="ECO:0000256" key="1">
    <source>
        <dbReference type="SAM" id="Phobius"/>
    </source>
</evidence>
<evidence type="ECO:0000313" key="2">
    <source>
        <dbReference type="EMBL" id="KIU27672.1"/>
    </source>
</evidence>
<dbReference type="EMBL" id="JXTP01000041">
    <property type="protein sequence ID" value="KIU27672.1"/>
    <property type="molecule type" value="Genomic_DNA"/>
</dbReference>
<sequence length="60" mass="6162">MSAAEPRLIGGPLMLGLIALPLVFGWLLLRGGYATSTSIVVAIYAMVGPLLVALNALSAH</sequence>
<gene>
    <name evidence="2" type="ORF">SR41_10120</name>
</gene>
<feature type="transmembrane region" description="Helical" evidence="1">
    <location>
        <begin position="12"/>
        <end position="29"/>
    </location>
</feature>
<keyword evidence="1" id="KW-0812">Transmembrane</keyword>
<evidence type="ECO:0000313" key="3">
    <source>
        <dbReference type="Proteomes" id="UP000033203"/>
    </source>
</evidence>
<accession>A0A0D1MAS1</accession>
<dbReference type="AlphaFoldDB" id="A0A0D1MAS1"/>
<dbReference type="Proteomes" id="UP000033203">
    <property type="component" value="Unassembled WGS sequence"/>
</dbReference>
<proteinExistence type="predicted"/>
<protein>
    <submittedName>
        <fullName evidence="2">Uncharacterized protein</fullName>
    </submittedName>
</protein>
<comment type="caution">
    <text evidence="2">The sequence shown here is derived from an EMBL/GenBank/DDBJ whole genome shotgun (WGS) entry which is preliminary data.</text>
</comment>
<organism evidence="2 3">
    <name type="scientific">Sphingomonas melonis</name>
    <dbReference type="NCBI Taxonomy" id="152682"/>
    <lineage>
        <taxon>Bacteria</taxon>
        <taxon>Pseudomonadati</taxon>
        <taxon>Pseudomonadota</taxon>
        <taxon>Alphaproteobacteria</taxon>
        <taxon>Sphingomonadales</taxon>
        <taxon>Sphingomonadaceae</taxon>
        <taxon>Sphingomonas</taxon>
    </lineage>
</organism>
<reference evidence="2 3" key="1">
    <citation type="submission" date="2015-01" db="EMBL/GenBank/DDBJ databases">
        <title>Genome of Sphingomonas taxi strain 30a.</title>
        <authorList>
            <person name="Eevers N."/>
            <person name="Van Hamme J."/>
            <person name="Bottos E."/>
            <person name="Weyens N."/>
            <person name="Vangronsveld J."/>
        </authorList>
    </citation>
    <scope>NUCLEOTIDE SEQUENCE [LARGE SCALE GENOMIC DNA]</scope>
    <source>
        <strain evidence="2 3">30a</strain>
    </source>
</reference>
<feature type="transmembrane region" description="Helical" evidence="1">
    <location>
        <begin position="35"/>
        <end position="57"/>
    </location>
</feature>
<keyword evidence="1" id="KW-1133">Transmembrane helix</keyword>
<keyword evidence="1" id="KW-0472">Membrane</keyword>
<name>A0A0D1MAS1_9SPHN</name>
<dbReference type="PATRIC" id="fig|1549858.7.peg.1057"/>